<dbReference type="SUPFAM" id="SSF52540">
    <property type="entry name" value="P-loop containing nucleoside triphosphate hydrolases"/>
    <property type="match status" value="1"/>
</dbReference>
<evidence type="ECO:0000313" key="4">
    <source>
        <dbReference type="EMBL" id="GCC46297.1"/>
    </source>
</evidence>
<dbReference type="Proteomes" id="UP000287033">
    <property type="component" value="Unassembled WGS sequence"/>
</dbReference>
<evidence type="ECO:0000313" key="5">
    <source>
        <dbReference type="Proteomes" id="UP000287033"/>
    </source>
</evidence>
<feature type="non-terminal residue" evidence="4">
    <location>
        <position position="63"/>
    </location>
</feature>
<keyword evidence="2" id="KW-0597">Phosphoprotein</keyword>
<dbReference type="Gene3D" id="3.40.50.300">
    <property type="entry name" value="P-loop containing nucleotide triphosphate hydrolases"/>
    <property type="match status" value="1"/>
</dbReference>
<dbReference type="GO" id="GO:0005246">
    <property type="term" value="F:calcium channel regulator activity"/>
    <property type="evidence" value="ECO:0007669"/>
    <property type="project" value="TreeGrafter"/>
</dbReference>
<dbReference type="InterPro" id="IPR051641">
    <property type="entry name" value="RGK_GTP-binding_reg"/>
</dbReference>
<protein>
    <recommendedName>
        <fullName evidence="6">Small monomeric GTPase</fullName>
    </recommendedName>
</protein>
<dbReference type="STRING" id="137246.A0A401TUJ2"/>
<dbReference type="GO" id="GO:0003924">
    <property type="term" value="F:GTPase activity"/>
    <property type="evidence" value="ECO:0007669"/>
    <property type="project" value="InterPro"/>
</dbReference>
<dbReference type="OrthoDB" id="5239715at2759"/>
<proteinExistence type="inferred from homology"/>
<keyword evidence="3" id="KW-0547">Nucleotide-binding</keyword>
<accession>A0A401TUJ2</accession>
<dbReference type="AlphaFoldDB" id="A0A401TUJ2"/>
<dbReference type="InterPro" id="IPR027417">
    <property type="entry name" value="P-loop_NTPase"/>
</dbReference>
<dbReference type="PROSITE" id="PS51419">
    <property type="entry name" value="RAB"/>
    <property type="match status" value="1"/>
</dbReference>
<dbReference type="GO" id="GO:0005886">
    <property type="term" value="C:plasma membrane"/>
    <property type="evidence" value="ECO:0007669"/>
    <property type="project" value="TreeGrafter"/>
</dbReference>
<organism evidence="4 5">
    <name type="scientific">Chiloscyllium punctatum</name>
    <name type="common">Brownbanded bambooshark</name>
    <name type="synonym">Hemiscyllium punctatum</name>
    <dbReference type="NCBI Taxonomy" id="137246"/>
    <lineage>
        <taxon>Eukaryota</taxon>
        <taxon>Metazoa</taxon>
        <taxon>Chordata</taxon>
        <taxon>Craniata</taxon>
        <taxon>Vertebrata</taxon>
        <taxon>Chondrichthyes</taxon>
        <taxon>Elasmobranchii</taxon>
        <taxon>Galeomorphii</taxon>
        <taxon>Galeoidea</taxon>
        <taxon>Orectolobiformes</taxon>
        <taxon>Hemiscylliidae</taxon>
        <taxon>Chiloscyllium</taxon>
    </lineage>
</organism>
<evidence type="ECO:0000256" key="1">
    <source>
        <dbReference type="ARBA" id="ARBA00008846"/>
    </source>
</evidence>
<dbReference type="PANTHER" id="PTHR45775">
    <property type="entry name" value="RAD, GEM/KIR FAMILY MEMBER 2, ISOFORM C"/>
    <property type="match status" value="1"/>
</dbReference>
<name>A0A401TUJ2_CHIPU</name>
<gene>
    <name evidence="4" type="ORF">chiPu_0030381</name>
</gene>
<dbReference type="Pfam" id="PF00071">
    <property type="entry name" value="Ras"/>
    <property type="match status" value="1"/>
</dbReference>
<sequence>MQENYLDLANVYLLVFSVTDRESFRKAGELRARLKEHRPSENIPTILVGNKTDLVRSREVTQE</sequence>
<dbReference type="PROSITE" id="PS51421">
    <property type="entry name" value="RAS"/>
    <property type="match status" value="1"/>
</dbReference>
<dbReference type="GO" id="GO:0005525">
    <property type="term" value="F:GTP binding"/>
    <property type="evidence" value="ECO:0007669"/>
    <property type="project" value="InterPro"/>
</dbReference>
<reference evidence="4 5" key="1">
    <citation type="journal article" date="2018" name="Nat. Ecol. Evol.">
        <title>Shark genomes provide insights into elasmobranch evolution and the origin of vertebrates.</title>
        <authorList>
            <person name="Hara Y"/>
            <person name="Yamaguchi K"/>
            <person name="Onimaru K"/>
            <person name="Kadota M"/>
            <person name="Koyanagi M"/>
            <person name="Keeley SD"/>
            <person name="Tatsumi K"/>
            <person name="Tanaka K"/>
            <person name="Motone F"/>
            <person name="Kageyama Y"/>
            <person name="Nozu R"/>
            <person name="Adachi N"/>
            <person name="Nishimura O"/>
            <person name="Nakagawa R"/>
            <person name="Tanegashima C"/>
            <person name="Kiyatake I"/>
            <person name="Matsumoto R"/>
            <person name="Murakumo K"/>
            <person name="Nishida K"/>
            <person name="Terakita A"/>
            <person name="Kuratani S"/>
            <person name="Sato K"/>
            <person name="Hyodo S Kuraku.S."/>
        </authorList>
    </citation>
    <scope>NUCLEOTIDE SEQUENCE [LARGE SCALE GENOMIC DNA]</scope>
</reference>
<dbReference type="EMBL" id="BEZZ01181443">
    <property type="protein sequence ID" value="GCC46297.1"/>
    <property type="molecule type" value="Genomic_DNA"/>
</dbReference>
<evidence type="ECO:0000256" key="3">
    <source>
        <dbReference type="ARBA" id="ARBA00022741"/>
    </source>
</evidence>
<evidence type="ECO:0000256" key="2">
    <source>
        <dbReference type="ARBA" id="ARBA00022553"/>
    </source>
</evidence>
<comment type="caution">
    <text evidence="4">The sequence shown here is derived from an EMBL/GenBank/DDBJ whole genome shotgun (WGS) entry which is preliminary data.</text>
</comment>
<keyword evidence="5" id="KW-1185">Reference proteome</keyword>
<evidence type="ECO:0008006" key="6">
    <source>
        <dbReference type="Google" id="ProtNLM"/>
    </source>
</evidence>
<dbReference type="PANTHER" id="PTHR45775:SF6">
    <property type="entry name" value="RAD, GEM_KIR FAMILY MEMBER 2, ISOFORM C"/>
    <property type="match status" value="1"/>
</dbReference>
<dbReference type="InterPro" id="IPR001806">
    <property type="entry name" value="Small_GTPase"/>
</dbReference>
<comment type="similarity">
    <text evidence="1">Belongs to the small GTPase superfamily. RGK family.</text>
</comment>